<evidence type="ECO:0000313" key="8">
    <source>
        <dbReference type="Proteomes" id="UP001427805"/>
    </source>
</evidence>
<keyword evidence="8" id="KW-1185">Reference proteome</keyword>
<keyword evidence="2" id="KW-0418">Kinase</keyword>
<dbReference type="PANTHER" id="PTHR24421">
    <property type="entry name" value="NITRATE/NITRITE SENSOR PROTEIN NARX-RELATED"/>
    <property type="match status" value="1"/>
</dbReference>
<dbReference type="Pfam" id="PF02518">
    <property type="entry name" value="HATPase_c"/>
    <property type="match status" value="1"/>
</dbReference>
<feature type="domain" description="Histidine kinase/HSP90-like ATPase" evidence="6">
    <location>
        <begin position="892"/>
        <end position="987"/>
    </location>
</feature>
<dbReference type="Gene3D" id="2.130.10.10">
    <property type="entry name" value="YVTN repeat-like/Quinoprotein amine dehydrogenase"/>
    <property type="match status" value="2"/>
</dbReference>
<comment type="caution">
    <text evidence="7">The sequence shown here is derived from an EMBL/GenBank/DDBJ whole genome shotgun (WGS) entry which is preliminary data.</text>
</comment>
<dbReference type="InterPro" id="IPR050482">
    <property type="entry name" value="Sensor_HK_TwoCompSys"/>
</dbReference>
<proteinExistence type="predicted"/>
<dbReference type="InterPro" id="IPR003594">
    <property type="entry name" value="HATPase_dom"/>
</dbReference>
<accession>A0ABV0BDI2</accession>
<evidence type="ECO:0000256" key="2">
    <source>
        <dbReference type="ARBA" id="ARBA00022777"/>
    </source>
</evidence>
<dbReference type="PANTHER" id="PTHR24421:SF62">
    <property type="entry name" value="SENSORY TRANSDUCTION HISTIDINE KINASE"/>
    <property type="match status" value="1"/>
</dbReference>
<evidence type="ECO:0000259" key="6">
    <source>
        <dbReference type="SMART" id="SM00387"/>
    </source>
</evidence>
<evidence type="ECO:0000256" key="1">
    <source>
        <dbReference type="ARBA" id="ARBA00022679"/>
    </source>
</evidence>
<name>A0ABV0BDI2_9SPHN</name>
<dbReference type="Pfam" id="PF07730">
    <property type="entry name" value="HisKA_3"/>
    <property type="match status" value="1"/>
</dbReference>
<dbReference type="Gene3D" id="1.20.5.1930">
    <property type="match status" value="1"/>
</dbReference>
<dbReference type="InterPro" id="IPR036890">
    <property type="entry name" value="HATPase_C_sf"/>
</dbReference>
<dbReference type="Proteomes" id="UP001427805">
    <property type="component" value="Unassembled WGS sequence"/>
</dbReference>
<evidence type="ECO:0000256" key="5">
    <source>
        <dbReference type="SAM" id="SignalP"/>
    </source>
</evidence>
<keyword evidence="5" id="KW-0732">Signal</keyword>
<organism evidence="7 8">
    <name type="scientific">Sphingomonas rustica</name>
    <dbReference type="NCBI Taxonomy" id="3103142"/>
    <lineage>
        <taxon>Bacteria</taxon>
        <taxon>Pseudomonadati</taxon>
        <taxon>Pseudomonadota</taxon>
        <taxon>Alphaproteobacteria</taxon>
        <taxon>Sphingomonadales</taxon>
        <taxon>Sphingomonadaceae</taxon>
        <taxon>Sphingomonas</taxon>
    </lineage>
</organism>
<feature type="signal peptide" evidence="5">
    <location>
        <begin position="1"/>
        <end position="24"/>
    </location>
</feature>
<sequence>MLRVPVTALLLFCLVFFAARPAGAQYARLGLPGFQHSRWTTDDGVPPTGLGAMAQTPDGWLWFTSAEGLYRFDGVTFERIDPPPGSPMERNSPFDLVVAPSGELWISYRQNGGLAVYRDGGLHPLPMPKDSPAIGMPDLRGTNTVWAINGLFSGSRLYQWSGGRWTPEGSGLSRGYVDSLCRTSDGTLWASTHGDTVLDATILSRAPTATRFQSTPIRRFAQLSCAIDPTGRMWIADKGGVRLVAGSDGKVIPGGTSFPAIPNADSSSIAFDAAGGIWGGTNGVGIFYIPDADAQGRGAKDRLQLFDVRDGLTADGVNGLFIDRENHVWFSSDAGLNRFRRSIAVRETRVPGNLGEGYTLQGGGDQTYVVTTAGVFRLGSAGWEKLFEHMLAGLCLDNQHGFWGVRDHELLHVRDGKRRSHPLPENAELSGSCAQDRFGRLWFTLYEGGAIWYDSTGWHRPDTPLPQAIRPDFVQTPTGGVAYVAEDSLVRLEAAGALLTPLEKYDLGEIFQIASGPRDIFISGNNALLRIRGNRISRIDARRFPWVARLRGMVQTPAGETWLRRALWVSRVSTAELDRAFEDPTAPLNRTYFDLQDGVFPALNLTFPGPQIGVGEDGRIWLPDRQGLAHIDPAKLKADLAPPPVVIRSLVSGGTVHRDPARLVLPAGTRALDIGYAALSYAAPHRIQFRYQLEGVDDDWVSPGGRRLASYANLGPGSYRFRVLAANGDGMWNDKGAVLEFEIPPTFLQSWPFKLLCALAVVLLLWIAYRIRLRTVTNRIKGRMAERVAERERIARELHDTLLQAVQSLTLRFQLIVQDLGIKGPPRVALEAALDRADQVIAEGRDRVLELRTQQEGGDLAQMLADIAHQQDFGASAVVIATVGTPRRLDPTIQDEIARIAGEAIFNVRRHARAKRMAITIRYQSSFGISVVDDGVGIDPQIADKGREGHFGLGGMHERASRLKGRLTIAPGPQGGTIVELTVPGRIAYASGRTSRLAGIGFGK</sequence>
<dbReference type="EMBL" id="JBDIZK010000012">
    <property type="protein sequence ID" value="MEN3749098.1"/>
    <property type="molecule type" value="Genomic_DNA"/>
</dbReference>
<keyword evidence="4" id="KW-0812">Transmembrane</keyword>
<reference evidence="7 8" key="1">
    <citation type="submission" date="2024-05" db="EMBL/GenBank/DDBJ databases">
        <title>Sphingomonas sp. HF-S3 16S ribosomal RNA gene Genome sequencing and assembly.</title>
        <authorList>
            <person name="Lee H."/>
        </authorList>
    </citation>
    <scope>NUCLEOTIDE SEQUENCE [LARGE SCALE GENOMIC DNA]</scope>
    <source>
        <strain evidence="7 8">HF-S3</strain>
    </source>
</reference>
<protein>
    <submittedName>
        <fullName evidence="7">Triple tyrosine motif-containing protein</fullName>
    </submittedName>
</protein>
<dbReference type="CDD" id="cd16917">
    <property type="entry name" value="HATPase_UhpB-NarQ-NarX-like"/>
    <property type="match status" value="1"/>
</dbReference>
<keyword evidence="4" id="KW-1133">Transmembrane helix</keyword>
<evidence type="ECO:0000313" key="7">
    <source>
        <dbReference type="EMBL" id="MEN3749098.1"/>
    </source>
</evidence>
<dbReference type="InterPro" id="IPR015943">
    <property type="entry name" value="WD40/YVTN_repeat-like_dom_sf"/>
</dbReference>
<gene>
    <name evidence="7" type="ORF">TPR58_18135</name>
</gene>
<dbReference type="SUPFAM" id="SSF55874">
    <property type="entry name" value="ATPase domain of HSP90 chaperone/DNA topoisomerase II/histidine kinase"/>
    <property type="match status" value="1"/>
</dbReference>
<dbReference type="InterPro" id="IPR011123">
    <property type="entry name" value="Y_Y_Y"/>
</dbReference>
<evidence type="ECO:0000256" key="4">
    <source>
        <dbReference type="SAM" id="Phobius"/>
    </source>
</evidence>
<dbReference type="InterPro" id="IPR011712">
    <property type="entry name" value="Sig_transdc_His_kin_sub3_dim/P"/>
</dbReference>
<dbReference type="Gene3D" id="3.30.565.10">
    <property type="entry name" value="Histidine kinase-like ATPase, C-terminal domain"/>
    <property type="match status" value="1"/>
</dbReference>
<dbReference type="SUPFAM" id="SSF63829">
    <property type="entry name" value="Calcium-dependent phosphotriesterase"/>
    <property type="match status" value="2"/>
</dbReference>
<dbReference type="SMART" id="SM00387">
    <property type="entry name" value="HATPase_c"/>
    <property type="match status" value="1"/>
</dbReference>
<keyword evidence="4" id="KW-0472">Membrane</keyword>
<keyword evidence="1" id="KW-0808">Transferase</keyword>
<dbReference type="Pfam" id="PF07495">
    <property type="entry name" value="Y_Y_Y"/>
    <property type="match status" value="1"/>
</dbReference>
<dbReference type="Gene3D" id="2.60.40.10">
    <property type="entry name" value="Immunoglobulins"/>
    <property type="match status" value="1"/>
</dbReference>
<dbReference type="InterPro" id="IPR013783">
    <property type="entry name" value="Ig-like_fold"/>
</dbReference>
<keyword evidence="3" id="KW-0902">Two-component regulatory system</keyword>
<feature type="transmembrane region" description="Helical" evidence="4">
    <location>
        <begin position="751"/>
        <end position="769"/>
    </location>
</feature>
<feature type="chain" id="PRO_5046946495" evidence="5">
    <location>
        <begin position="25"/>
        <end position="1004"/>
    </location>
</feature>
<evidence type="ECO:0000256" key="3">
    <source>
        <dbReference type="ARBA" id="ARBA00023012"/>
    </source>
</evidence>